<evidence type="ECO:0000313" key="4">
    <source>
        <dbReference type="WBParaSite" id="SSLN_0000018801-mRNA-1"/>
    </source>
</evidence>
<accession>A0A183S7I2</accession>
<proteinExistence type="predicted"/>
<dbReference type="OrthoDB" id="6220440at2759"/>
<gene>
    <name evidence="2" type="ORF">SSLN_LOCUS180</name>
</gene>
<dbReference type="AlphaFoldDB" id="A0A183S7I2"/>
<evidence type="ECO:0000256" key="1">
    <source>
        <dbReference type="SAM" id="MobiDB-lite"/>
    </source>
</evidence>
<evidence type="ECO:0000313" key="2">
    <source>
        <dbReference type="EMBL" id="VDL85187.1"/>
    </source>
</evidence>
<protein>
    <submittedName>
        <fullName evidence="4">C2H2-type domain-containing protein</fullName>
    </submittedName>
</protein>
<organism evidence="4">
    <name type="scientific">Schistocephalus solidus</name>
    <name type="common">Tapeworm</name>
    <dbReference type="NCBI Taxonomy" id="70667"/>
    <lineage>
        <taxon>Eukaryota</taxon>
        <taxon>Metazoa</taxon>
        <taxon>Spiralia</taxon>
        <taxon>Lophotrochozoa</taxon>
        <taxon>Platyhelminthes</taxon>
        <taxon>Cestoda</taxon>
        <taxon>Eucestoda</taxon>
        <taxon>Diphyllobothriidea</taxon>
        <taxon>Diphyllobothriidae</taxon>
        <taxon>Schistocephalus</taxon>
    </lineage>
</organism>
<dbReference type="Proteomes" id="UP000275846">
    <property type="component" value="Unassembled WGS sequence"/>
</dbReference>
<feature type="compositionally biased region" description="Low complexity" evidence="1">
    <location>
        <begin position="73"/>
        <end position="85"/>
    </location>
</feature>
<keyword evidence="3" id="KW-1185">Reference proteome</keyword>
<reference evidence="4" key="1">
    <citation type="submission" date="2016-06" db="UniProtKB">
        <authorList>
            <consortium name="WormBaseParasite"/>
        </authorList>
    </citation>
    <scope>IDENTIFICATION</scope>
</reference>
<name>A0A183S7I2_SCHSO</name>
<dbReference type="WBParaSite" id="SSLN_0000018801-mRNA-1">
    <property type="protein sequence ID" value="SSLN_0000018801-mRNA-1"/>
    <property type="gene ID" value="SSLN_0000018801"/>
</dbReference>
<dbReference type="EMBL" id="UYSU01000094">
    <property type="protein sequence ID" value="VDL85187.1"/>
    <property type="molecule type" value="Genomic_DNA"/>
</dbReference>
<sequence length="190" mass="20664">MIYPPDSSPGAFKLAASASLKGSPFLPPRTNTANAQALPTCPRCQRSFRARIGLVGYRRTQCTNKPKIPTFTPNSANPPSASHSLPPGINSITPTIIETTPHNSSPVTSTTTTTISDEESLLNCTHRDRTLTSRISLVGHLRIHCTEAGEPVPGVPTYSRRARLHCPNCSRTFTPRIGLLGYMHLHDNLR</sequence>
<feature type="region of interest" description="Disordered" evidence="1">
    <location>
        <begin position="66"/>
        <end position="85"/>
    </location>
</feature>
<reference evidence="2 3" key="2">
    <citation type="submission" date="2018-11" db="EMBL/GenBank/DDBJ databases">
        <authorList>
            <consortium name="Pathogen Informatics"/>
        </authorList>
    </citation>
    <scope>NUCLEOTIDE SEQUENCE [LARGE SCALE GENOMIC DNA]</scope>
    <source>
        <strain evidence="2 3">NST_G2</strain>
    </source>
</reference>
<evidence type="ECO:0000313" key="3">
    <source>
        <dbReference type="Proteomes" id="UP000275846"/>
    </source>
</evidence>